<name>A0A5A7QXR0_STRAF</name>
<reference evidence="3" key="1">
    <citation type="journal article" date="2019" name="Curr. Biol.">
        <title>Genome Sequence of Striga asiatica Provides Insight into the Evolution of Plant Parasitism.</title>
        <authorList>
            <person name="Yoshida S."/>
            <person name="Kim S."/>
            <person name="Wafula E.K."/>
            <person name="Tanskanen J."/>
            <person name="Kim Y.M."/>
            <person name="Honaas L."/>
            <person name="Yang Z."/>
            <person name="Spallek T."/>
            <person name="Conn C.E."/>
            <person name="Ichihashi Y."/>
            <person name="Cheong K."/>
            <person name="Cui S."/>
            <person name="Der J.P."/>
            <person name="Gundlach H."/>
            <person name="Jiao Y."/>
            <person name="Hori C."/>
            <person name="Ishida J.K."/>
            <person name="Kasahara H."/>
            <person name="Kiba T."/>
            <person name="Kim M.S."/>
            <person name="Koo N."/>
            <person name="Laohavisit A."/>
            <person name="Lee Y.H."/>
            <person name="Lumba S."/>
            <person name="McCourt P."/>
            <person name="Mortimer J.C."/>
            <person name="Mutuku J.M."/>
            <person name="Nomura T."/>
            <person name="Sasaki-Sekimoto Y."/>
            <person name="Seto Y."/>
            <person name="Wang Y."/>
            <person name="Wakatake T."/>
            <person name="Sakakibara H."/>
            <person name="Demura T."/>
            <person name="Yamaguchi S."/>
            <person name="Yoneyama K."/>
            <person name="Manabe R.I."/>
            <person name="Nelson D.C."/>
            <person name="Schulman A.H."/>
            <person name="Timko M.P."/>
            <person name="dePamphilis C.W."/>
            <person name="Choi D."/>
            <person name="Shirasu K."/>
        </authorList>
    </citation>
    <scope>NUCLEOTIDE SEQUENCE [LARGE SCALE GENOMIC DNA]</scope>
    <source>
        <strain evidence="3">cv. UVA1</strain>
    </source>
</reference>
<gene>
    <name evidence="2" type="ORF">STAS_27391</name>
</gene>
<keyword evidence="3" id="KW-1185">Reference proteome</keyword>
<comment type="caution">
    <text evidence="2">The sequence shown here is derived from an EMBL/GenBank/DDBJ whole genome shotgun (WGS) entry which is preliminary data.</text>
</comment>
<evidence type="ECO:0000256" key="1">
    <source>
        <dbReference type="SAM" id="MobiDB-lite"/>
    </source>
</evidence>
<feature type="region of interest" description="Disordered" evidence="1">
    <location>
        <begin position="96"/>
        <end position="147"/>
    </location>
</feature>
<organism evidence="2 3">
    <name type="scientific">Striga asiatica</name>
    <name type="common">Asiatic witchweed</name>
    <name type="synonym">Buchnera asiatica</name>
    <dbReference type="NCBI Taxonomy" id="4170"/>
    <lineage>
        <taxon>Eukaryota</taxon>
        <taxon>Viridiplantae</taxon>
        <taxon>Streptophyta</taxon>
        <taxon>Embryophyta</taxon>
        <taxon>Tracheophyta</taxon>
        <taxon>Spermatophyta</taxon>
        <taxon>Magnoliopsida</taxon>
        <taxon>eudicotyledons</taxon>
        <taxon>Gunneridae</taxon>
        <taxon>Pentapetalae</taxon>
        <taxon>asterids</taxon>
        <taxon>lamiids</taxon>
        <taxon>Lamiales</taxon>
        <taxon>Orobanchaceae</taxon>
        <taxon>Buchnereae</taxon>
        <taxon>Striga</taxon>
    </lineage>
</organism>
<sequence length="147" mass="16366">MGCGESKQAVATENTLTKSKSKNSDKNDPPIEKPANNDNNVKNNNNANENVKENEEKYNKLSGDEIANLAEKKVEKKNENVVEKKGDEAFLEENVEKDEELVKGGEMEKVVVPNESPKKDDNVDHHEETIEPKVTEDISGRSTNEKG</sequence>
<feature type="compositionally biased region" description="Basic and acidic residues" evidence="1">
    <location>
        <begin position="50"/>
        <end position="59"/>
    </location>
</feature>
<proteinExistence type="predicted"/>
<accession>A0A5A7QXR0</accession>
<protein>
    <submittedName>
        <fullName evidence="2">Ethylene-dependent gravitropism-deficient andyellow-green-like 2</fullName>
    </submittedName>
</protein>
<feature type="compositionally biased region" description="Basic and acidic residues" evidence="1">
    <location>
        <begin position="100"/>
        <end position="109"/>
    </location>
</feature>
<evidence type="ECO:0000313" key="3">
    <source>
        <dbReference type="Proteomes" id="UP000325081"/>
    </source>
</evidence>
<feature type="compositionally biased region" description="Basic and acidic residues" evidence="1">
    <location>
        <begin position="22"/>
        <end position="31"/>
    </location>
</feature>
<dbReference type="Proteomes" id="UP000325081">
    <property type="component" value="Unassembled WGS sequence"/>
</dbReference>
<dbReference type="EMBL" id="BKCP01009070">
    <property type="protein sequence ID" value="GER50110.1"/>
    <property type="molecule type" value="Genomic_DNA"/>
</dbReference>
<evidence type="ECO:0000313" key="2">
    <source>
        <dbReference type="EMBL" id="GER50110.1"/>
    </source>
</evidence>
<feature type="compositionally biased region" description="Basic and acidic residues" evidence="1">
    <location>
        <begin position="116"/>
        <end position="147"/>
    </location>
</feature>
<dbReference type="AlphaFoldDB" id="A0A5A7QXR0"/>
<feature type="compositionally biased region" description="Low complexity" evidence="1">
    <location>
        <begin position="33"/>
        <end position="49"/>
    </location>
</feature>
<feature type="region of interest" description="Disordered" evidence="1">
    <location>
        <begin position="1"/>
        <end position="59"/>
    </location>
</feature>